<dbReference type="AlphaFoldDB" id="A0AAW1UVC5"/>
<dbReference type="Proteomes" id="UP001431783">
    <property type="component" value="Unassembled WGS sequence"/>
</dbReference>
<evidence type="ECO:0000256" key="2">
    <source>
        <dbReference type="ARBA" id="ARBA00009607"/>
    </source>
</evidence>
<dbReference type="GO" id="GO:0007219">
    <property type="term" value="P:Notch signaling pathway"/>
    <property type="evidence" value="ECO:0007669"/>
    <property type="project" value="UniProtKB-KW"/>
</dbReference>
<evidence type="ECO:0000313" key="10">
    <source>
        <dbReference type="Proteomes" id="UP001431783"/>
    </source>
</evidence>
<evidence type="ECO:0000256" key="8">
    <source>
        <dbReference type="SAM" id="Phobius"/>
    </source>
</evidence>
<proteinExistence type="inferred from homology"/>
<keyword evidence="6 8" id="KW-1133">Transmembrane helix</keyword>
<dbReference type="PANTHER" id="PTHR16318:SF0">
    <property type="entry name" value="GAMMA-SECRETASE SUBUNIT PEN-2"/>
    <property type="match status" value="1"/>
</dbReference>
<accession>A0AAW1UVC5</accession>
<dbReference type="PANTHER" id="PTHR16318">
    <property type="entry name" value="GAMMA-SECRETASE SUBUNIT PEN-2"/>
    <property type="match status" value="1"/>
</dbReference>
<dbReference type="InterPro" id="IPR019379">
    <property type="entry name" value="Gamma_Secretase_Asp_P_PEN2"/>
</dbReference>
<dbReference type="GO" id="GO:0007220">
    <property type="term" value="P:Notch receptor processing"/>
    <property type="evidence" value="ECO:0007669"/>
    <property type="project" value="TreeGrafter"/>
</dbReference>
<feature type="transmembrane region" description="Helical" evidence="8">
    <location>
        <begin position="56"/>
        <end position="77"/>
    </location>
</feature>
<evidence type="ECO:0000256" key="3">
    <source>
        <dbReference type="ARBA" id="ARBA00018306"/>
    </source>
</evidence>
<feature type="transmembrane region" description="Helical" evidence="8">
    <location>
        <begin position="17"/>
        <end position="36"/>
    </location>
</feature>
<evidence type="ECO:0000256" key="7">
    <source>
        <dbReference type="ARBA" id="ARBA00023136"/>
    </source>
</evidence>
<evidence type="ECO:0000256" key="4">
    <source>
        <dbReference type="ARBA" id="ARBA00022692"/>
    </source>
</evidence>
<sequence>MDLNKMNNDKKLNLCKFYFTAGFALLPLVWAINAIWFFKEAFRKPEYEEQKQIRTYVIYSAIGAGIWAVILITWIVIFQLSREEWGEFADRISFIIPLGD</sequence>
<gene>
    <name evidence="9" type="ORF">WA026_016734</name>
</gene>
<keyword evidence="10" id="KW-1185">Reference proteome</keyword>
<reference evidence="9 10" key="1">
    <citation type="submission" date="2023-03" db="EMBL/GenBank/DDBJ databases">
        <title>Genome insight into feeding habits of ladybird beetles.</title>
        <authorList>
            <person name="Li H.-S."/>
            <person name="Huang Y.-H."/>
            <person name="Pang H."/>
        </authorList>
    </citation>
    <scope>NUCLEOTIDE SEQUENCE [LARGE SCALE GENOMIC DNA]</scope>
    <source>
        <strain evidence="9">SYSU_2023b</strain>
        <tissue evidence="9">Whole body</tissue>
    </source>
</reference>
<comment type="similarity">
    <text evidence="2">Belongs to the PEN-2 family.</text>
</comment>
<evidence type="ECO:0000313" key="9">
    <source>
        <dbReference type="EMBL" id="KAK9886450.1"/>
    </source>
</evidence>
<keyword evidence="5" id="KW-0914">Notch signaling pathway</keyword>
<protein>
    <recommendedName>
        <fullName evidence="3">Gamma-secretase subunit PEN-2</fullName>
    </recommendedName>
</protein>
<evidence type="ECO:0000256" key="5">
    <source>
        <dbReference type="ARBA" id="ARBA00022976"/>
    </source>
</evidence>
<keyword evidence="4 8" id="KW-0812">Transmembrane</keyword>
<name>A0AAW1UVC5_9CUCU</name>
<dbReference type="GO" id="GO:0070765">
    <property type="term" value="C:gamma-secretase complex"/>
    <property type="evidence" value="ECO:0007669"/>
    <property type="project" value="TreeGrafter"/>
</dbReference>
<keyword evidence="7 8" id="KW-0472">Membrane</keyword>
<dbReference type="EMBL" id="JARQZJ010000100">
    <property type="protein sequence ID" value="KAK9886450.1"/>
    <property type="molecule type" value="Genomic_DNA"/>
</dbReference>
<dbReference type="Pfam" id="PF10251">
    <property type="entry name" value="PEN-2"/>
    <property type="match status" value="1"/>
</dbReference>
<evidence type="ECO:0000256" key="1">
    <source>
        <dbReference type="ARBA" id="ARBA00004141"/>
    </source>
</evidence>
<evidence type="ECO:0000256" key="6">
    <source>
        <dbReference type="ARBA" id="ARBA00022989"/>
    </source>
</evidence>
<comment type="subcellular location">
    <subcellularLocation>
        <location evidence="1">Membrane</location>
        <topology evidence="1">Multi-pass membrane protein</topology>
    </subcellularLocation>
</comment>
<organism evidence="9 10">
    <name type="scientific">Henosepilachna vigintioctopunctata</name>
    <dbReference type="NCBI Taxonomy" id="420089"/>
    <lineage>
        <taxon>Eukaryota</taxon>
        <taxon>Metazoa</taxon>
        <taxon>Ecdysozoa</taxon>
        <taxon>Arthropoda</taxon>
        <taxon>Hexapoda</taxon>
        <taxon>Insecta</taxon>
        <taxon>Pterygota</taxon>
        <taxon>Neoptera</taxon>
        <taxon>Endopterygota</taxon>
        <taxon>Coleoptera</taxon>
        <taxon>Polyphaga</taxon>
        <taxon>Cucujiformia</taxon>
        <taxon>Coccinelloidea</taxon>
        <taxon>Coccinellidae</taxon>
        <taxon>Epilachninae</taxon>
        <taxon>Epilachnini</taxon>
        <taxon>Henosepilachna</taxon>
    </lineage>
</organism>
<comment type="caution">
    <text evidence="9">The sequence shown here is derived from an EMBL/GenBank/DDBJ whole genome shotgun (WGS) entry which is preliminary data.</text>
</comment>